<dbReference type="EMBL" id="BTRK01000004">
    <property type="protein sequence ID" value="GMR44729.1"/>
    <property type="molecule type" value="Genomic_DNA"/>
</dbReference>
<organism evidence="1 2">
    <name type="scientific">Pristionchus mayeri</name>
    <dbReference type="NCBI Taxonomy" id="1317129"/>
    <lineage>
        <taxon>Eukaryota</taxon>
        <taxon>Metazoa</taxon>
        <taxon>Ecdysozoa</taxon>
        <taxon>Nematoda</taxon>
        <taxon>Chromadorea</taxon>
        <taxon>Rhabditida</taxon>
        <taxon>Rhabditina</taxon>
        <taxon>Diplogasteromorpha</taxon>
        <taxon>Diplogasteroidea</taxon>
        <taxon>Neodiplogasteridae</taxon>
        <taxon>Pristionchus</taxon>
    </lineage>
</organism>
<comment type="caution">
    <text evidence="1">The sequence shown here is derived from an EMBL/GenBank/DDBJ whole genome shotgun (WGS) entry which is preliminary data.</text>
</comment>
<gene>
    <name evidence="1" type="ORF">PMAYCL1PPCAC_14924</name>
</gene>
<evidence type="ECO:0000313" key="2">
    <source>
        <dbReference type="Proteomes" id="UP001328107"/>
    </source>
</evidence>
<accession>A0AAN5HXD2</accession>
<sequence>MHEFENEEHKMQEFAELESTKDDLRRMAADGMKDEIKHLYRTISLAEEAIDHGWYSLYICHKAIIAAGMDLIFARLSANF</sequence>
<name>A0AAN5HXD2_9BILA</name>
<evidence type="ECO:0000313" key="1">
    <source>
        <dbReference type="EMBL" id="GMR44729.1"/>
    </source>
</evidence>
<proteinExistence type="predicted"/>
<dbReference type="AlphaFoldDB" id="A0AAN5HXD2"/>
<protein>
    <submittedName>
        <fullName evidence="1">Uncharacterized protein</fullName>
    </submittedName>
</protein>
<dbReference type="Proteomes" id="UP001328107">
    <property type="component" value="Unassembled WGS sequence"/>
</dbReference>
<reference evidence="2" key="1">
    <citation type="submission" date="2022-10" db="EMBL/GenBank/DDBJ databases">
        <title>Genome assembly of Pristionchus species.</title>
        <authorList>
            <person name="Yoshida K."/>
            <person name="Sommer R.J."/>
        </authorList>
    </citation>
    <scope>NUCLEOTIDE SEQUENCE [LARGE SCALE GENOMIC DNA]</scope>
    <source>
        <strain evidence="2">RS5460</strain>
    </source>
</reference>
<keyword evidence="2" id="KW-1185">Reference proteome</keyword>